<keyword evidence="1" id="KW-0393">Immunoglobulin domain</keyword>
<evidence type="ECO:0000256" key="2">
    <source>
        <dbReference type="SAM" id="MobiDB-lite"/>
    </source>
</evidence>
<feature type="domain" description="Ig-like" evidence="4">
    <location>
        <begin position="96"/>
        <end position="212"/>
    </location>
</feature>
<proteinExistence type="predicted"/>
<dbReference type="Gene3D" id="2.60.40.10">
    <property type="entry name" value="Immunoglobulins"/>
    <property type="match status" value="1"/>
</dbReference>
<keyword evidence="6" id="KW-1185">Reference proteome</keyword>
<feature type="chain" id="PRO_5018690373" description="Ig-like domain-containing protein" evidence="3">
    <location>
        <begin position="17"/>
        <end position="324"/>
    </location>
</feature>
<evidence type="ECO:0000256" key="3">
    <source>
        <dbReference type="SAM" id="SignalP"/>
    </source>
</evidence>
<dbReference type="Pfam" id="PF00047">
    <property type="entry name" value="ig"/>
    <property type="match status" value="1"/>
</dbReference>
<dbReference type="OMA" id="PHARKEH"/>
<feature type="region of interest" description="Disordered" evidence="2">
    <location>
        <begin position="266"/>
        <end position="299"/>
    </location>
</feature>
<dbReference type="SMART" id="SM00409">
    <property type="entry name" value="IG"/>
    <property type="match status" value="1"/>
</dbReference>
<dbReference type="STRING" id="61819.ENSACIP00000023995"/>
<dbReference type="InterPro" id="IPR003598">
    <property type="entry name" value="Ig_sub2"/>
</dbReference>
<dbReference type="InterPro" id="IPR007110">
    <property type="entry name" value="Ig-like_dom"/>
</dbReference>
<name>A0A3Q0SVC8_AMPCI</name>
<evidence type="ECO:0000259" key="4">
    <source>
        <dbReference type="PROSITE" id="PS50835"/>
    </source>
</evidence>
<dbReference type="InterPro" id="IPR013151">
    <property type="entry name" value="Immunoglobulin_dom"/>
</dbReference>
<protein>
    <recommendedName>
        <fullName evidence="4">Ig-like domain-containing protein</fullName>
    </recommendedName>
</protein>
<dbReference type="AlphaFoldDB" id="A0A3Q0SVC8"/>
<reference evidence="5" key="1">
    <citation type="submission" date="2025-08" db="UniProtKB">
        <authorList>
            <consortium name="Ensembl"/>
        </authorList>
    </citation>
    <scope>IDENTIFICATION</scope>
</reference>
<accession>A0A3Q0SVC8</accession>
<sequence>MLHLLCFVLGVHQHVGDYVQVLLGEPFTLCGNCKTAERCKLQRVQLNGIREVAVHQGGIWRPSPGYQSRISENSSVVFIRAVYTDTGVYELTRSGQMVTIHLDVVVGFEASVTEGSALSLPCFYSTTGSTCWSVRWVKDGDVVLEQNSCIDKSTADAADRLSLSADWLPHGDLSLNLQHVRWEDEGNYFCYIQARGGLKQRGNPAAVRLKVSERGADQIVSTAPPPPVSVSNPCEYSLETASRENHTGPSLILLPPLHPRSVHQLQLAGGERQDPADVVGDAQGEQGDDHQQQQDPPEAQVLHKLLPGGPETGQHALSALQVGV</sequence>
<dbReference type="InterPro" id="IPR013783">
    <property type="entry name" value="Ig-like_fold"/>
</dbReference>
<organism evidence="5 6">
    <name type="scientific">Amphilophus citrinellus</name>
    <name type="common">Midas cichlid</name>
    <name type="synonym">Cichlasoma citrinellum</name>
    <dbReference type="NCBI Taxonomy" id="61819"/>
    <lineage>
        <taxon>Eukaryota</taxon>
        <taxon>Metazoa</taxon>
        <taxon>Chordata</taxon>
        <taxon>Craniata</taxon>
        <taxon>Vertebrata</taxon>
        <taxon>Euteleostomi</taxon>
        <taxon>Actinopterygii</taxon>
        <taxon>Neopterygii</taxon>
        <taxon>Teleostei</taxon>
        <taxon>Neoteleostei</taxon>
        <taxon>Acanthomorphata</taxon>
        <taxon>Ovalentaria</taxon>
        <taxon>Cichlomorphae</taxon>
        <taxon>Cichliformes</taxon>
        <taxon>Cichlidae</taxon>
        <taxon>New World cichlids</taxon>
        <taxon>Cichlasomatinae</taxon>
        <taxon>Heroini</taxon>
        <taxon>Amphilophus</taxon>
    </lineage>
</organism>
<dbReference type="SMART" id="SM00408">
    <property type="entry name" value="IGc2"/>
    <property type="match status" value="1"/>
</dbReference>
<reference evidence="5" key="2">
    <citation type="submission" date="2025-09" db="UniProtKB">
        <authorList>
            <consortium name="Ensembl"/>
        </authorList>
    </citation>
    <scope>IDENTIFICATION</scope>
</reference>
<keyword evidence="3" id="KW-0732">Signal</keyword>
<feature type="signal peptide" evidence="3">
    <location>
        <begin position="1"/>
        <end position="16"/>
    </location>
</feature>
<dbReference type="Ensembl" id="ENSACIT00000024625.1">
    <property type="protein sequence ID" value="ENSACIP00000023995.1"/>
    <property type="gene ID" value="ENSACIG00000018637.1"/>
</dbReference>
<dbReference type="Proteomes" id="UP000261340">
    <property type="component" value="Unplaced"/>
</dbReference>
<dbReference type="InterPro" id="IPR036179">
    <property type="entry name" value="Ig-like_dom_sf"/>
</dbReference>
<dbReference type="GeneTree" id="ENSGT00940000177359"/>
<dbReference type="InterPro" id="IPR003599">
    <property type="entry name" value="Ig_sub"/>
</dbReference>
<dbReference type="PROSITE" id="PS50835">
    <property type="entry name" value="IG_LIKE"/>
    <property type="match status" value="1"/>
</dbReference>
<evidence type="ECO:0000313" key="6">
    <source>
        <dbReference type="Proteomes" id="UP000261340"/>
    </source>
</evidence>
<evidence type="ECO:0000313" key="5">
    <source>
        <dbReference type="Ensembl" id="ENSACIP00000023995.1"/>
    </source>
</evidence>
<evidence type="ECO:0000256" key="1">
    <source>
        <dbReference type="ARBA" id="ARBA00023319"/>
    </source>
</evidence>
<dbReference type="SUPFAM" id="SSF48726">
    <property type="entry name" value="Immunoglobulin"/>
    <property type="match status" value="1"/>
</dbReference>